<reference evidence="3" key="4">
    <citation type="journal article" date="2008" name="Nucleic Acids Res.">
        <title>The rice annotation project database (RAP-DB): 2008 update.</title>
        <authorList>
            <consortium name="The rice annotation project (RAP)"/>
        </authorList>
    </citation>
    <scope>GENOME REANNOTATION</scope>
    <source>
        <strain evidence="3">cv. Nipponbare</strain>
    </source>
</reference>
<evidence type="ECO:0000313" key="2">
    <source>
        <dbReference type="EMBL" id="BAD17305.1"/>
    </source>
</evidence>
<name>Q6Z325_ORYSJ</name>
<proteinExistence type="predicted"/>
<reference evidence="3" key="3">
    <citation type="journal article" date="2005" name="Nature">
        <title>The map-based sequence of the rice genome.</title>
        <authorList>
            <consortium name="International rice genome sequencing project (IRGSP)"/>
            <person name="Matsumoto T."/>
            <person name="Wu J."/>
            <person name="Kanamori H."/>
            <person name="Katayose Y."/>
            <person name="Fujisawa M."/>
            <person name="Namiki N."/>
            <person name="Mizuno H."/>
            <person name="Yamamoto K."/>
            <person name="Antonio B.A."/>
            <person name="Baba T."/>
            <person name="Sakata K."/>
            <person name="Nagamura Y."/>
            <person name="Aoki H."/>
            <person name="Arikawa K."/>
            <person name="Arita K."/>
            <person name="Bito T."/>
            <person name="Chiden Y."/>
            <person name="Fujitsuka N."/>
            <person name="Fukunaka R."/>
            <person name="Hamada M."/>
            <person name="Harada C."/>
            <person name="Hayashi A."/>
            <person name="Hijishita S."/>
            <person name="Honda M."/>
            <person name="Hosokawa S."/>
            <person name="Ichikawa Y."/>
            <person name="Idonuma A."/>
            <person name="Iijima M."/>
            <person name="Ikeda M."/>
            <person name="Ikeno M."/>
            <person name="Ito K."/>
            <person name="Ito S."/>
            <person name="Ito T."/>
            <person name="Ito Y."/>
            <person name="Ito Y."/>
            <person name="Iwabuchi A."/>
            <person name="Kamiya K."/>
            <person name="Karasawa W."/>
            <person name="Kurita K."/>
            <person name="Katagiri S."/>
            <person name="Kikuta A."/>
            <person name="Kobayashi H."/>
            <person name="Kobayashi N."/>
            <person name="Machita K."/>
            <person name="Maehara T."/>
            <person name="Masukawa M."/>
            <person name="Mizubayashi T."/>
            <person name="Mukai Y."/>
            <person name="Nagasaki H."/>
            <person name="Nagata Y."/>
            <person name="Naito S."/>
            <person name="Nakashima M."/>
            <person name="Nakama Y."/>
            <person name="Nakamichi Y."/>
            <person name="Nakamura M."/>
            <person name="Meguro A."/>
            <person name="Negishi M."/>
            <person name="Ohta I."/>
            <person name="Ohta T."/>
            <person name="Okamoto M."/>
            <person name="Ono N."/>
            <person name="Saji S."/>
            <person name="Sakaguchi M."/>
            <person name="Sakai K."/>
            <person name="Shibata M."/>
            <person name="Shimokawa T."/>
            <person name="Song J."/>
            <person name="Takazaki Y."/>
            <person name="Terasawa K."/>
            <person name="Tsugane M."/>
            <person name="Tsuji K."/>
            <person name="Ueda S."/>
            <person name="Waki K."/>
            <person name="Yamagata H."/>
            <person name="Yamamoto M."/>
            <person name="Yamamoto S."/>
            <person name="Yamane H."/>
            <person name="Yoshiki S."/>
            <person name="Yoshihara R."/>
            <person name="Yukawa K."/>
            <person name="Zhong H."/>
            <person name="Yano M."/>
            <person name="Yuan Q."/>
            <person name="Ouyang S."/>
            <person name="Liu J."/>
            <person name="Jones K.M."/>
            <person name="Gansberger K."/>
            <person name="Moffat K."/>
            <person name="Hill J."/>
            <person name="Bera J."/>
            <person name="Fadrosh D."/>
            <person name="Jin S."/>
            <person name="Johri S."/>
            <person name="Kim M."/>
            <person name="Overton L."/>
            <person name="Reardon M."/>
            <person name="Tsitrin T."/>
            <person name="Vuong H."/>
            <person name="Weaver B."/>
            <person name="Ciecko A."/>
            <person name="Tallon L."/>
            <person name="Jackson J."/>
            <person name="Pai G."/>
            <person name="Aken S.V."/>
            <person name="Utterback T."/>
            <person name="Reidmuller S."/>
            <person name="Feldblyum T."/>
            <person name="Hsiao J."/>
            <person name="Zismann V."/>
            <person name="Iobst S."/>
            <person name="de Vazeille A.R."/>
            <person name="Buell C.R."/>
            <person name="Ying K."/>
            <person name="Li Y."/>
            <person name="Lu T."/>
            <person name="Huang Y."/>
            <person name="Zhao Q."/>
            <person name="Feng Q."/>
            <person name="Zhang L."/>
            <person name="Zhu J."/>
            <person name="Weng Q."/>
            <person name="Mu J."/>
            <person name="Lu Y."/>
            <person name="Fan D."/>
            <person name="Liu Y."/>
            <person name="Guan J."/>
            <person name="Zhang Y."/>
            <person name="Yu S."/>
            <person name="Liu X."/>
            <person name="Zhang Y."/>
            <person name="Hong G."/>
            <person name="Han B."/>
            <person name="Choisne N."/>
            <person name="Demange N."/>
            <person name="Orjeda G."/>
            <person name="Samain S."/>
            <person name="Cattolico L."/>
            <person name="Pelletier E."/>
            <person name="Couloux A."/>
            <person name="Segurens B."/>
            <person name="Wincker P."/>
            <person name="D'Hont A."/>
            <person name="Scarpelli C."/>
            <person name="Weissenbach J."/>
            <person name="Salanoubat M."/>
            <person name="Quetier F."/>
            <person name="Yu Y."/>
            <person name="Kim H.R."/>
            <person name="Rambo T."/>
            <person name="Currie J."/>
            <person name="Collura K."/>
            <person name="Luo M."/>
            <person name="Yang T."/>
            <person name="Ammiraju J.S.S."/>
            <person name="Engler F."/>
            <person name="Soderlund C."/>
            <person name="Wing R.A."/>
            <person name="Palmer L.E."/>
            <person name="de la Bastide M."/>
            <person name="Spiegel L."/>
            <person name="Nascimento L."/>
            <person name="Zutavern T."/>
            <person name="O'Shaughnessy A."/>
            <person name="Dike S."/>
            <person name="Dedhia N."/>
            <person name="Preston R."/>
            <person name="Balija V."/>
            <person name="McCombie W.R."/>
            <person name="Chow T."/>
            <person name="Chen H."/>
            <person name="Chung M."/>
            <person name="Chen C."/>
            <person name="Shaw J."/>
            <person name="Wu H."/>
            <person name="Hsiao K."/>
            <person name="Chao Y."/>
            <person name="Chu M."/>
            <person name="Cheng C."/>
            <person name="Hour A."/>
            <person name="Lee P."/>
            <person name="Lin S."/>
            <person name="Lin Y."/>
            <person name="Liou J."/>
            <person name="Liu S."/>
            <person name="Hsing Y."/>
            <person name="Raghuvanshi S."/>
            <person name="Mohanty A."/>
            <person name="Bharti A.K."/>
            <person name="Gaur A."/>
            <person name="Gupta V."/>
            <person name="Kumar D."/>
            <person name="Ravi V."/>
            <person name="Vij S."/>
            <person name="Kapur A."/>
            <person name="Khurana P."/>
            <person name="Khurana P."/>
            <person name="Khurana J.P."/>
            <person name="Tyagi A.K."/>
            <person name="Gaikwad K."/>
            <person name="Singh A."/>
            <person name="Dalal V."/>
            <person name="Srivastava S."/>
            <person name="Dixit A."/>
            <person name="Pal A.K."/>
            <person name="Ghazi I.A."/>
            <person name="Yadav M."/>
            <person name="Pandit A."/>
            <person name="Bhargava A."/>
            <person name="Sureshbabu K."/>
            <person name="Batra K."/>
            <person name="Sharma T.R."/>
            <person name="Mohapatra T."/>
            <person name="Singh N.K."/>
            <person name="Messing J."/>
            <person name="Nelson A.B."/>
            <person name="Fuks G."/>
            <person name="Kavchok S."/>
            <person name="Keizer G."/>
            <person name="Linton E."/>
            <person name="Llaca V."/>
            <person name="Song R."/>
            <person name="Tanyolac B."/>
            <person name="Young S."/>
            <person name="Ho-Il K."/>
            <person name="Hahn J.H."/>
            <person name="Sangsakoo G."/>
            <person name="Vanavichit A."/>
            <person name="de Mattos Luiz.A.T."/>
            <person name="Zimmer P.D."/>
            <person name="Malone G."/>
            <person name="Dellagostin O."/>
            <person name="de Oliveira A.C."/>
            <person name="Bevan M."/>
            <person name="Bancroft I."/>
            <person name="Minx P."/>
            <person name="Cordum H."/>
            <person name="Wilson R."/>
            <person name="Cheng Z."/>
            <person name="Jin W."/>
            <person name="Jiang J."/>
            <person name="Leong S.A."/>
            <person name="Iwama H."/>
            <person name="Gojobori T."/>
            <person name="Itoh T."/>
            <person name="Niimura Y."/>
            <person name="Fujii Y."/>
            <person name="Habara T."/>
            <person name="Sakai H."/>
            <person name="Sato Y."/>
            <person name="Wilson G."/>
            <person name="Kumar K."/>
            <person name="McCouch S."/>
            <person name="Juretic N."/>
            <person name="Hoen D."/>
            <person name="Wright S."/>
            <person name="Bruskiewich R."/>
            <person name="Bureau T."/>
            <person name="Miyao A."/>
            <person name="Hirochika H."/>
            <person name="Nishikawa T."/>
            <person name="Kadowaki K."/>
            <person name="Sugiura M."/>
            <person name="Burr B."/>
            <person name="Sasaki T."/>
        </authorList>
    </citation>
    <scope>NUCLEOTIDE SEQUENCE [LARGE SCALE GENOMIC DNA]</scope>
    <source>
        <strain evidence="3">cv. Nipponbare</strain>
    </source>
</reference>
<evidence type="ECO:0000313" key="3">
    <source>
        <dbReference type="Proteomes" id="UP000000763"/>
    </source>
</evidence>
<dbReference type="EMBL" id="AP004817">
    <property type="protein sequence ID" value="BAD17117.1"/>
    <property type="molecule type" value="Genomic_DNA"/>
</dbReference>
<dbReference type="EMBL" id="AP005287">
    <property type="protein sequence ID" value="BAD17305.1"/>
    <property type="molecule type" value="Genomic_DNA"/>
</dbReference>
<protein>
    <submittedName>
        <fullName evidence="2">Uncharacterized protein</fullName>
    </submittedName>
</protein>
<reference evidence="1" key="1">
    <citation type="submission" date="2002-03" db="EMBL/GenBank/DDBJ databases">
        <title>Oryza sativa nipponbare(GA3) genomic DNA, chromosome 2, PAC clone:P0539D10.</title>
        <authorList>
            <person name="Sasaki T."/>
            <person name="Matsumoto T."/>
            <person name="Yamamoto K."/>
        </authorList>
    </citation>
    <scope>NUCLEOTIDE SEQUENCE</scope>
</reference>
<dbReference type="Proteomes" id="UP000000763">
    <property type="component" value="Chromosome 2"/>
</dbReference>
<organism evidence="2 3">
    <name type="scientific">Oryza sativa subsp. japonica</name>
    <name type="common">Rice</name>
    <dbReference type="NCBI Taxonomy" id="39947"/>
    <lineage>
        <taxon>Eukaryota</taxon>
        <taxon>Viridiplantae</taxon>
        <taxon>Streptophyta</taxon>
        <taxon>Embryophyta</taxon>
        <taxon>Tracheophyta</taxon>
        <taxon>Spermatophyta</taxon>
        <taxon>Magnoliopsida</taxon>
        <taxon>Liliopsida</taxon>
        <taxon>Poales</taxon>
        <taxon>Poaceae</taxon>
        <taxon>BOP clade</taxon>
        <taxon>Oryzoideae</taxon>
        <taxon>Oryzeae</taxon>
        <taxon>Oryzinae</taxon>
        <taxon>Oryza</taxon>
        <taxon>Oryza sativa</taxon>
    </lineage>
</organism>
<dbReference type="AlphaFoldDB" id="Q6Z325"/>
<gene>
    <name evidence="2" type="ORF">OJ1004_A11.2</name>
    <name evidence="1" type="ORF">P0539D10.21</name>
</gene>
<sequence length="65" mass="7321">MWQLPILGKVDVNLISEAASLPAEMRGCFLREGKKKKLVSTCRTHSKGLLYKKAFAVVQRKIDAF</sequence>
<accession>Q6Z325</accession>
<evidence type="ECO:0000313" key="1">
    <source>
        <dbReference type="EMBL" id="BAD17117.1"/>
    </source>
</evidence>
<reference evidence="2" key="2">
    <citation type="submission" date="2002-05" db="EMBL/GenBank/DDBJ databases">
        <title>Oryza sativa nipponbare(GA3) genomic DNA, chromosome 2, BAC clone:OJ1004_A11.</title>
        <authorList>
            <person name="Sasaki T."/>
            <person name="Matsumoto T."/>
            <person name="Katayose Y."/>
        </authorList>
    </citation>
    <scope>NUCLEOTIDE SEQUENCE</scope>
</reference>